<dbReference type="EMBL" id="LR862137">
    <property type="protein sequence ID" value="CAD1844150.1"/>
    <property type="molecule type" value="Genomic_DNA"/>
</dbReference>
<dbReference type="InterPro" id="IPR001965">
    <property type="entry name" value="Znf_PHD"/>
</dbReference>
<dbReference type="InterPro" id="IPR009057">
    <property type="entry name" value="Homeodomain-like_sf"/>
</dbReference>
<dbReference type="GO" id="GO:0008270">
    <property type="term" value="F:zinc ion binding"/>
    <property type="evidence" value="ECO:0007669"/>
    <property type="project" value="UniProtKB-KW"/>
</dbReference>
<dbReference type="InterPro" id="IPR013083">
    <property type="entry name" value="Znf_RING/FYVE/PHD"/>
</dbReference>
<dbReference type="InterPro" id="IPR011011">
    <property type="entry name" value="Znf_FYVE_PHD"/>
</dbReference>
<dbReference type="SMART" id="SM00717">
    <property type="entry name" value="SANT"/>
    <property type="match status" value="1"/>
</dbReference>
<keyword evidence="1" id="KW-0479">Metal-binding</keyword>
<evidence type="ECO:0000256" key="3">
    <source>
        <dbReference type="ARBA" id="ARBA00022833"/>
    </source>
</evidence>
<organism evidence="5">
    <name type="scientific">Ananas comosus var. bracteatus</name>
    <name type="common">red pineapple</name>
    <dbReference type="NCBI Taxonomy" id="296719"/>
    <lineage>
        <taxon>Eukaryota</taxon>
        <taxon>Viridiplantae</taxon>
        <taxon>Streptophyta</taxon>
        <taxon>Embryophyta</taxon>
        <taxon>Tracheophyta</taxon>
        <taxon>Spermatophyta</taxon>
        <taxon>Magnoliopsida</taxon>
        <taxon>Liliopsida</taxon>
        <taxon>Poales</taxon>
        <taxon>Bromeliaceae</taxon>
        <taxon>Bromelioideae</taxon>
        <taxon>Ananas</taxon>
    </lineage>
</organism>
<evidence type="ECO:0000256" key="2">
    <source>
        <dbReference type="ARBA" id="ARBA00022771"/>
    </source>
</evidence>
<reference evidence="5" key="1">
    <citation type="submission" date="2020-07" db="EMBL/GenBank/DDBJ databases">
        <authorList>
            <person name="Lin J."/>
        </authorList>
    </citation>
    <scope>NUCLEOTIDE SEQUENCE</scope>
</reference>
<dbReference type="InterPro" id="IPR001005">
    <property type="entry name" value="SANT/Myb"/>
</dbReference>
<dbReference type="AlphaFoldDB" id="A0A6V7QLT6"/>
<dbReference type="CDD" id="cd11660">
    <property type="entry name" value="SANT_TRF"/>
    <property type="match status" value="1"/>
</dbReference>
<keyword evidence="2" id="KW-0863">Zinc-finger</keyword>
<dbReference type="Gene3D" id="3.30.40.10">
    <property type="entry name" value="Zinc/RING finger domain, C3HC4 (zinc finger)"/>
    <property type="match status" value="1"/>
</dbReference>
<dbReference type="SUPFAM" id="SSF46689">
    <property type="entry name" value="Homeodomain-like"/>
    <property type="match status" value="1"/>
</dbReference>
<evidence type="ECO:0000256" key="1">
    <source>
        <dbReference type="ARBA" id="ARBA00022723"/>
    </source>
</evidence>
<protein>
    <recommendedName>
        <fullName evidence="4">Myb-like domain-containing protein</fullName>
    </recommendedName>
</protein>
<name>A0A6V7QLT6_ANACO</name>
<dbReference type="SMART" id="SM00249">
    <property type="entry name" value="PHD"/>
    <property type="match status" value="1"/>
</dbReference>
<dbReference type="Gene3D" id="1.10.10.60">
    <property type="entry name" value="Homeodomain-like"/>
    <property type="match status" value="1"/>
</dbReference>
<dbReference type="SUPFAM" id="SSF57903">
    <property type="entry name" value="FYVE/PHD zinc finger"/>
    <property type="match status" value="1"/>
</dbReference>
<evidence type="ECO:0000313" key="5">
    <source>
        <dbReference type="EMBL" id="CAD1844150.1"/>
    </source>
</evidence>
<proteinExistence type="predicted"/>
<sequence length="522" mass="57636">MENLSNMEKDRSDTYIRGIHQFIIQKRASVPKLSLDLLKGSILEGKYPSLSECSGLIRHDQEDLYSPILMASMKGTCSISIFLIVTGLIIYTKDIVGAEGNKIQSFERSDTLKPSGKENTNLDDDERHLSAQVPDALVSSKCTQISVKDVSIPHNNSTALPNAHKNSTALPNPHNNSTDLPNLPLNECGEKLIPTCTENDQHHGNTIGIPVALSNDVLEDADFEPADEIVAAVKHHLLRSQAKNNQDSIVGDWTEQSLCIKCHNGGQLLTCSANGCSVAIHDSCLGLVEFDKAGLFYCPFCTYLRAKKNLSTFLGKGIGRRQTGQATVVKLLDDLSCHYPTGRLNGDSLRAEHHKKMEVTDFSRQAEKQVSVVRCDDSTSVAKINDEQIVDEAATTVEGTDTAFLNEQVENLQSTETHTAVDNAIYLAKMLQVIARKKKTCISSQALFKSTNASREAYKLPWTPEEEATLKEGMEIFAANGSGNIPWRKILDFGSHVFHKTRMPGDLKDKWRNIKMKEGIQK</sequence>
<dbReference type="PANTHER" id="PTHR47863:SF4">
    <property type="entry name" value="RING_FYVE_PHD ZINC FINGER SUPERFAMILY PROTEIN"/>
    <property type="match status" value="1"/>
</dbReference>
<accession>A0A6V7QLT6</accession>
<keyword evidence="3" id="KW-0862">Zinc</keyword>
<evidence type="ECO:0000259" key="4">
    <source>
        <dbReference type="PROSITE" id="PS50090"/>
    </source>
</evidence>
<feature type="domain" description="Myb-like" evidence="4">
    <location>
        <begin position="454"/>
        <end position="515"/>
    </location>
</feature>
<dbReference type="PANTHER" id="PTHR47863">
    <property type="entry name" value="RING/FYVE/PHD ZINC FINGER SUPERFAMILY PROTEIN"/>
    <property type="match status" value="1"/>
</dbReference>
<gene>
    <name evidence="5" type="ORF">CB5_LOCUS27361</name>
</gene>
<dbReference type="PROSITE" id="PS50090">
    <property type="entry name" value="MYB_LIKE"/>
    <property type="match status" value="1"/>
</dbReference>